<evidence type="ECO:0000259" key="2">
    <source>
        <dbReference type="Pfam" id="PF00582"/>
    </source>
</evidence>
<protein>
    <submittedName>
        <fullName evidence="3">Nucleotide-binding universal stress UspA family protein</fullName>
    </submittedName>
</protein>
<sequence>MAREAEHNTPDGAVVVAVDGTSKDRAVLAWAARSAQRRKTALHVVSVAEVGVSAFGGPESAASGIVVDQLLEAAESSVTTACEHIKEIAPDVEVSTSTTTGSASRVLVDAAERAALVVLGATRSSRLERVVLGSVSGAVIQHAAAPVVLVPESAGPEPRRVIVGVDGSQQSRAAAAAALDVAKHAAVPVTAVIAWHIEVVDGVVVTEPGSPQWEKVERRYREIAQGVMDQALADVRSGATVSPAIEQRTDRDIEVTVEVRKGKPAAALVQGATDDDLVVVGTRGRGGFRGLLLGSVTQTVLEVSPGPVLVTRG</sequence>
<keyword evidence="4" id="KW-1185">Reference proteome</keyword>
<name>A0A560WIA1_9MICO</name>
<evidence type="ECO:0000313" key="4">
    <source>
        <dbReference type="Proteomes" id="UP000315628"/>
    </source>
</evidence>
<organism evidence="3 4">
    <name type="scientific">Marihabitans asiaticum</name>
    <dbReference type="NCBI Taxonomy" id="415218"/>
    <lineage>
        <taxon>Bacteria</taxon>
        <taxon>Bacillati</taxon>
        <taxon>Actinomycetota</taxon>
        <taxon>Actinomycetes</taxon>
        <taxon>Micrococcales</taxon>
        <taxon>Intrasporangiaceae</taxon>
        <taxon>Marihabitans</taxon>
    </lineage>
</organism>
<dbReference type="PRINTS" id="PR01438">
    <property type="entry name" value="UNVRSLSTRESS"/>
</dbReference>
<dbReference type="InterPro" id="IPR014729">
    <property type="entry name" value="Rossmann-like_a/b/a_fold"/>
</dbReference>
<feature type="domain" description="UspA" evidence="2">
    <location>
        <begin position="159"/>
        <end position="312"/>
    </location>
</feature>
<dbReference type="RefSeq" id="WP_144855807.1">
    <property type="nucleotide sequence ID" value="NZ_BAAAYT010000002.1"/>
</dbReference>
<dbReference type="Proteomes" id="UP000315628">
    <property type="component" value="Unassembled WGS sequence"/>
</dbReference>
<dbReference type="InterPro" id="IPR006015">
    <property type="entry name" value="Universal_stress_UspA"/>
</dbReference>
<proteinExistence type="inferred from homology"/>
<dbReference type="InterPro" id="IPR006016">
    <property type="entry name" value="UspA"/>
</dbReference>
<dbReference type="OrthoDB" id="6174426at2"/>
<dbReference type="Gene3D" id="3.40.50.620">
    <property type="entry name" value="HUPs"/>
    <property type="match status" value="2"/>
</dbReference>
<dbReference type="PANTHER" id="PTHR46268:SF6">
    <property type="entry name" value="UNIVERSAL STRESS PROTEIN UP12"/>
    <property type="match status" value="1"/>
</dbReference>
<comment type="caution">
    <text evidence="3">The sequence shown here is derived from an EMBL/GenBank/DDBJ whole genome shotgun (WGS) entry which is preliminary data.</text>
</comment>
<dbReference type="Pfam" id="PF00582">
    <property type="entry name" value="Usp"/>
    <property type="match status" value="2"/>
</dbReference>
<reference evidence="3 4" key="1">
    <citation type="submission" date="2019-06" db="EMBL/GenBank/DDBJ databases">
        <title>Sequencing the genomes of 1000 actinobacteria strains.</title>
        <authorList>
            <person name="Klenk H.-P."/>
        </authorList>
    </citation>
    <scope>NUCLEOTIDE SEQUENCE [LARGE SCALE GENOMIC DNA]</scope>
    <source>
        <strain evidence="3 4">DSM 18935</strain>
    </source>
</reference>
<gene>
    <name evidence="3" type="ORF">FB557_0855</name>
</gene>
<dbReference type="PANTHER" id="PTHR46268">
    <property type="entry name" value="STRESS RESPONSE PROTEIN NHAX"/>
    <property type="match status" value="1"/>
</dbReference>
<dbReference type="AlphaFoldDB" id="A0A560WIA1"/>
<evidence type="ECO:0000313" key="3">
    <source>
        <dbReference type="EMBL" id="TWD17288.1"/>
    </source>
</evidence>
<accession>A0A560WIA1</accession>
<evidence type="ECO:0000256" key="1">
    <source>
        <dbReference type="ARBA" id="ARBA00008791"/>
    </source>
</evidence>
<feature type="domain" description="UspA" evidence="2">
    <location>
        <begin position="14"/>
        <end position="151"/>
    </location>
</feature>
<comment type="similarity">
    <text evidence="1">Belongs to the universal stress protein A family.</text>
</comment>
<dbReference type="SUPFAM" id="SSF52402">
    <property type="entry name" value="Adenine nucleotide alpha hydrolases-like"/>
    <property type="match status" value="2"/>
</dbReference>
<dbReference type="EMBL" id="VIUW01000001">
    <property type="protein sequence ID" value="TWD17288.1"/>
    <property type="molecule type" value="Genomic_DNA"/>
</dbReference>